<evidence type="ECO:0000256" key="10">
    <source>
        <dbReference type="ARBA" id="ARBA00023136"/>
    </source>
</evidence>
<evidence type="ECO:0000256" key="2">
    <source>
        <dbReference type="ARBA" id="ARBA00004651"/>
    </source>
</evidence>
<comment type="caution">
    <text evidence="13">The sequence shown here is derived from an EMBL/GenBank/DDBJ whole genome shotgun (WGS) entry which is preliminary data.</text>
</comment>
<name>A0ABR7GHR4_9FIRM</name>
<proteinExistence type="predicted"/>
<feature type="transmembrane region" description="Helical" evidence="11">
    <location>
        <begin position="12"/>
        <end position="29"/>
    </location>
</feature>
<evidence type="ECO:0000256" key="3">
    <source>
        <dbReference type="ARBA" id="ARBA00012438"/>
    </source>
</evidence>
<feature type="transmembrane region" description="Helical" evidence="11">
    <location>
        <begin position="35"/>
        <end position="56"/>
    </location>
</feature>
<dbReference type="Pfam" id="PF02518">
    <property type="entry name" value="HATPase_c"/>
    <property type="match status" value="1"/>
</dbReference>
<dbReference type="SMART" id="SM00387">
    <property type="entry name" value="HATPase_c"/>
    <property type="match status" value="1"/>
</dbReference>
<protein>
    <recommendedName>
        <fullName evidence="3">histidine kinase</fullName>
        <ecNumber evidence="3">2.7.13.3</ecNumber>
    </recommendedName>
</protein>
<evidence type="ECO:0000256" key="7">
    <source>
        <dbReference type="ARBA" id="ARBA00022777"/>
    </source>
</evidence>
<gene>
    <name evidence="13" type="ORF">H8R94_09185</name>
</gene>
<evidence type="ECO:0000256" key="11">
    <source>
        <dbReference type="SAM" id="Phobius"/>
    </source>
</evidence>
<evidence type="ECO:0000256" key="5">
    <source>
        <dbReference type="ARBA" id="ARBA00022679"/>
    </source>
</evidence>
<evidence type="ECO:0000256" key="6">
    <source>
        <dbReference type="ARBA" id="ARBA00022692"/>
    </source>
</evidence>
<keyword evidence="5" id="KW-0808">Transferase</keyword>
<dbReference type="GO" id="GO:0016301">
    <property type="term" value="F:kinase activity"/>
    <property type="evidence" value="ECO:0007669"/>
    <property type="project" value="UniProtKB-KW"/>
</dbReference>
<evidence type="ECO:0000313" key="14">
    <source>
        <dbReference type="Proteomes" id="UP000643810"/>
    </source>
</evidence>
<dbReference type="InterPro" id="IPR003594">
    <property type="entry name" value="HATPase_dom"/>
</dbReference>
<comment type="catalytic activity">
    <reaction evidence="1">
        <text>ATP + protein L-histidine = ADP + protein N-phospho-L-histidine.</text>
        <dbReference type="EC" id="2.7.13.3"/>
    </reaction>
</comment>
<dbReference type="Gene3D" id="1.10.287.130">
    <property type="match status" value="1"/>
</dbReference>
<keyword evidence="9" id="KW-0902">Two-component regulatory system</keyword>
<evidence type="ECO:0000256" key="9">
    <source>
        <dbReference type="ARBA" id="ARBA00023012"/>
    </source>
</evidence>
<accession>A0ABR7GHR4</accession>
<dbReference type="RefSeq" id="WP_186854472.1">
    <property type="nucleotide sequence ID" value="NZ_JACOPG010000003.1"/>
</dbReference>
<keyword evidence="14" id="KW-1185">Reference proteome</keyword>
<dbReference type="SUPFAM" id="SSF55874">
    <property type="entry name" value="ATPase domain of HSP90 chaperone/DNA topoisomerase II/histidine kinase"/>
    <property type="match status" value="1"/>
</dbReference>
<reference evidence="13 14" key="1">
    <citation type="submission" date="2020-08" db="EMBL/GenBank/DDBJ databases">
        <title>Genome public.</title>
        <authorList>
            <person name="Liu C."/>
            <person name="Sun Q."/>
        </authorList>
    </citation>
    <scope>NUCLEOTIDE SEQUENCE [LARGE SCALE GENOMIC DNA]</scope>
    <source>
        <strain evidence="13 14">NSJ-9</strain>
    </source>
</reference>
<dbReference type="InterPro" id="IPR050351">
    <property type="entry name" value="BphY/WalK/GraS-like"/>
</dbReference>
<dbReference type="InterPro" id="IPR005467">
    <property type="entry name" value="His_kinase_dom"/>
</dbReference>
<dbReference type="SUPFAM" id="SSF47384">
    <property type="entry name" value="Homodimeric domain of signal transducing histidine kinase"/>
    <property type="match status" value="1"/>
</dbReference>
<dbReference type="EMBL" id="JACOPG010000003">
    <property type="protein sequence ID" value="MBC5686770.1"/>
    <property type="molecule type" value="Genomic_DNA"/>
</dbReference>
<evidence type="ECO:0000313" key="13">
    <source>
        <dbReference type="EMBL" id="MBC5686770.1"/>
    </source>
</evidence>
<evidence type="ECO:0000256" key="8">
    <source>
        <dbReference type="ARBA" id="ARBA00022989"/>
    </source>
</evidence>
<keyword evidence="4" id="KW-1003">Cell membrane</keyword>
<organism evidence="13 14">
    <name type="scientific">Roseburia lenta</name>
    <dbReference type="NCBI Taxonomy" id="2763061"/>
    <lineage>
        <taxon>Bacteria</taxon>
        <taxon>Bacillati</taxon>
        <taxon>Bacillota</taxon>
        <taxon>Clostridia</taxon>
        <taxon>Lachnospirales</taxon>
        <taxon>Lachnospiraceae</taxon>
        <taxon>Roseburia</taxon>
    </lineage>
</organism>
<evidence type="ECO:0000256" key="1">
    <source>
        <dbReference type="ARBA" id="ARBA00000085"/>
    </source>
</evidence>
<keyword evidence="6 11" id="KW-0812">Transmembrane</keyword>
<dbReference type="PROSITE" id="PS50109">
    <property type="entry name" value="HIS_KIN"/>
    <property type="match status" value="1"/>
</dbReference>
<feature type="domain" description="Histidine kinase" evidence="12">
    <location>
        <begin position="121"/>
        <end position="322"/>
    </location>
</feature>
<dbReference type="InterPro" id="IPR004358">
    <property type="entry name" value="Sig_transdc_His_kin-like_C"/>
</dbReference>
<dbReference type="EC" id="2.7.13.3" evidence="3"/>
<dbReference type="Proteomes" id="UP000643810">
    <property type="component" value="Unassembled WGS sequence"/>
</dbReference>
<keyword evidence="10 11" id="KW-0472">Membrane</keyword>
<dbReference type="Gene3D" id="3.30.565.10">
    <property type="entry name" value="Histidine kinase-like ATPase, C-terminal domain"/>
    <property type="match status" value="1"/>
</dbReference>
<dbReference type="InterPro" id="IPR036097">
    <property type="entry name" value="HisK_dim/P_sf"/>
</dbReference>
<dbReference type="PRINTS" id="PR00344">
    <property type="entry name" value="BCTRLSENSOR"/>
</dbReference>
<dbReference type="InterPro" id="IPR036890">
    <property type="entry name" value="HATPase_C_sf"/>
</dbReference>
<dbReference type="PANTHER" id="PTHR45453:SF2">
    <property type="entry name" value="HISTIDINE KINASE"/>
    <property type="match status" value="1"/>
</dbReference>
<comment type="subcellular location">
    <subcellularLocation>
        <location evidence="2">Cell membrane</location>
        <topology evidence="2">Multi-pass membrane protein</topology>
    </subcellularLocation>
</comment>
<evidence type="ECO:0000259" key="12">
    <source>
        <dbReference type="PROSITE" id="PS50109"/>
    </source>
</evidence>
<sequence>MKKYLQYRRGYLCIWLLLCSVPILVQLLYGQALESILYGVGLATVLVLLFMVHDFLHFREKEEKRKQVAQNMGSRELCLFETNDPVEKEYLDLLGQLTERYCKQAEQLQTATKERQEYYTTWVHQVKTPMAAMNMLLQKKDTPESRQLQLQLFRMEEYVEMILHFTRLEESGTDFVFDSYDLDELIRKTIRKYASVFVQKKIAICYDTISAHVLTDEKWFCFVLEQVLSNALKYTNQGSVTIAMETPGLLTIRDTGIGIAPEDVPRVFEKGYTGYNGRADHKSTGLGLYLCKRTMNRLHHSISLTSVVGEGTTVTLDLRREERVIE</sequence>
<evidence type="ECO:0000256" key="4">
    <source>
        <dbReference type="ARBA" id="ARBA00022475"/>
    </source>
</evidence>
<keyword evidence="8 11" id="KW-1133">Transmembrane helix</keyword>
<dbReference type="PANTHER" id="PTHR45453">
    <property type="entry name" value="PHOSPHATE REGULON SENSOR PROTEIN PHOR"/>
    <property type="match status" value="1"/>
</dbReference>
<keyword evidence="7 13" id="KW-0418">Kinase</keyword>